<dbReference type="HOGENOM" id="CLU_004620_0_2_0"/>
<feature type="domain" description="Glycine cleavage system P-protein N-terminal" evidence="5">
    <location>
        <begin position="6"/>
        <end position="442"/>
    </location>
</feature>
<dbReference type="Gene3D" id="3.90.1150.10">
    <property type="entry name" value="Aspartate Aminotransferase, domain 1"/>
    <property type="match status" value="1"/>
</dbReference>
<accession>A0A0C7NL93</accession>
<dbReference type="GO" id="GO:0019464">
    <property type="term" value="P:glycine decarboxylation via glycine cleavage system"/>
    <property type="evidence" value="ECO:0007669"/>
    <property type="project" value="UniProtKB-UniRule"/>
</dbReference>
<dbReference type="STRING" id="1006576.DTL3_1372"/>
<dbReference type="PANTHER" id="PTHR42806">
    <property type="entry name" value="GLYCINE CLEAVAGE SYSTEM P-PROTEIN"/>
    <property type="match status" value="1"/>
</dbReference>
<dbReference type="GO" id="GO:0009116">
    <property type="term" value="P:nucleoside metabolic process"/>
    <property type="evidence" value="ECO:0007669"/>
    <property type="project" value="InterPro"/>
</dbReference>
<dbReference type="EMBL" id="LN824141">
    <property type="protein sequence ID" value="CEP78666.1"/>
    <property type="molecule type" value="Genomic_DNA"/>
</dbReference>
<comment type="catalytic activity">
    <reaction evidence="3 4">
        <text>N(6)-[(R)-lipoyl]-L-lysyl-[glycine-cleavage complex H protein] + glycine + H(+) = N(6)-[(R)-S(8)-aminomethyldihydrolipoyl]-L-lysyl-[glycine-cleavage complex H protein] + CO2</text>
        <dbReference type="Rhea" id="RHEA:24304"/>
        <dbReference type="Rhea" id="RHEA-COMP:10494"/>
        <dbReference type="Rhea" id="RHEA-COMP:10495"/>
        <dbReference type="ChEBI" id="CHEBI:15378"/>
        <dbReference type="ChEBI" id="CHEBI:16526"/>
        <dbReference type="ChEBI" id="CHEBI:57305"/>
        <dbReference type="ChEBI" id="CHEBI:83099"/>
        <dbReference type="ChEBI" id="CHEBI:83143"/>
        <dbReference type="EC" id="1.4.4.2"/>
    </reaction>
</comment>
<comment type="function">
    <text evidence="1 4">The glycine cleavage system catalyzes the degradation of glycine. The P protein binds the alpha-amino group of glycine through its pyridoxal phosphate cofactor; CO(2) is released and the remaining methylamine moiety is then transferred to the lipoamide cofactor of the H protein.</text>
</comment>
<dbReference type="Gene3D" id="3.40.640.10">
    <property type="entry name" value="Type I PLP-dependent aspartate aminotransferase-like (Major domain)"/>
    <property type="match status" value="1"/>
</dbReference>
<evidence type="ECO:0000256" key="1">
    <source>
        <dbReference type="ARBA" id="ARBA00003788"/>
    </source>
</evidence>
<dbReference type="EC" id="1.4.4.2" evidence="4"/>
<dbReference type="RefSeq" id="WP_045088067.1">
    <property type="nucleotide sequence ID" value="NZ_LN824141.1"/>
</dbReference>
<name>A0A0C7NL93_DEFTU</name>
<dbReference type="OrthoDB" id="9771867at2"/>
<dbReference type="AlphaFoldDB" id="A0A0C7NL93"/>
<keyword evidence="7" id="KW-1185">Reference proteome</keyword>
<dbReference type="HAMAP" id="MF_00712">
    <property type="entry name" value="GcvPA"/>
    <property type="match status" value="1"/>
</dbReference>
<dbReference type="PANTHER" id="PTHR42806:SF1">
    <property type="entry name" value="GLYCINE DEHYDROGENASE (DECARBOXYLATING)"/>
    <property type="match status" value="1"/>
</dbReference>
<evidence type="ECO:0000259" key="5">
    <source>
        <dbReference type="Pfam" id="PF02347"/>
    </source>
</evidence>
<protein>
    <recommendedName>
        <fullName evidence="4">Probable glycine dehydrogenase (decarboxylating) subunit 1</fullName>
        <ecNumber evidence="4">1.4.4.2</ecNumber>
    </recommendedName>
    <alternativeName>
        <fullName evidence="4">Glycine cleavage system P-protein subunit 1</fullName>
    </alternativeName>
    <alternativeName>
        <fullName evidence="4">Glycine decarboxylase subunit 1</fullName>
    </alternativeName>
    <alternativeName>
        <fullName evidence="4">Glycine dehydrogenase (aminomethyl-transferring) subunit 1</fullName>
    </alternativeName>
</protein>
<dbReference type="SUPFAM" id="SSF53383">
    <property type="entry name" value="PLP-dependent transferases"/>
    <property type="match status" value="1"/>
</dbReference>
<dbReference type="PATRIC" id="fig|1006576.9.peg.1369"/>
<proteinExistence type="inferred from homology"/>
<evidence type="ECO:0000313" key="6">
    <source>
        <dbReference type="EMBL" id="CEP78666.1"/>
    </source>
</evidence>
<dbReference type="InterPro" id="IPR015424">
    <property type="entry name" value="PyrdxlP-dep_Trfase"/>
</dbReference>
<dbReference type="KEGG" id="dtn:DTL3_1372"/>
<dbReference type="InterPro" id="IPR049315">
    <property type="entry name" value="GDC-P_N"/>
</dbReference>
<evidence type="ECO:0000313" key="7">
    <source>
        <dbReference type="Proteomes" id="UP000032809"/>
    </source>
</evidence>
<dbReference type="InterPro" id="IPR023010">
    <property type="entry name" value="GcvPA"/>
</dbReference>
<dbReference type="GO" id="GO:0004375">
    <property type="term" value="F:glycine dehydrogenase (decarboxylating) activity"/>
    <property type="evidence" value="ECO:0007669"/>
    <property type="project" value="UniProtKB-EC"/>
</dbReference>
<dbReference type="InterPro" id="IPR020581">
    <property type="entry name" value="GDC_P"/>
</dbReference>
<dbReference type="PIRSF" id="PIRSF006815">
    <property type="entry name" value="GcvPA"/>
    <property type="match status" value="1"/>
</dbReference>
<comment type="similarity">
    <text evidence="4">Belongs to the GcvP family. N-terminal subunit subfamily.</text>
</comment>
<keyword evidence="2 4" id="KW-0560">Oxidoreductase</keyword>
<evidence type="ECO:0000256" key="3">
    <source>
        <dbReference type="ARBA" id="ARBA00049026"/>
    </source>
</evidence>
<dbReference type="InterPro" id="IPR015421">
    <property type="entry name" value="PyrdxlP-dep_Trfase_major"/>
</dbReference>
<gene>
    <name evidence="4 6" type="primary">gcvPA</name>
    <name evidence="6" type="ORF">DTL3_1372</name>
</gene>
<dbReference type="CDD" id="cd00613">
    <property type="entry name" value="GDC-P"/>
    <property type="match status" value="1"/>
</dbReference>
<evidence type="ECO:0000256" key="2">
    <source>
        <dbReference type="ARBA" id="ARBA00023002"/>
    </source>
</evidence>
<evidence type="ECO:0000256" key="4">
    <source>
        <dbReference type="HAMAP-Rule" id="MF_00712"/>
    </source>
</evidence>
<dbReference type="InterPro" id="IPR015422">
    <property type="entry name" value="PyrdxlP-dep_Trfase_small"/>
</dbReference>
<sequence length="448" mass="51073">MSDFPYLPHTERDIDEMMNYLNIKDINELYQDVPQLFNKDLNLPSSLSELEVKEKLFDLSDFNKNIQEFGIFRGAGVYNHYIPTVVYSIASNRNFLTAYTPYQAEVSQGTLQILFEYQTLICELTGMEVANSSMYDGASALAEAILMAKRINGRNKVLISDLIHPEYYEVTKTYIEAQDIELIEIIHNHQTAQIDIQDLKNKISKEVSCVVVSYPNFFGVIEDLQEIRENVPEDIILIVSTYPISLGLLESPGCFGVDIVVGEGQSLGNLPSFGGPGLGFFASKEKYIRKMPGRIIGETVDKDGKRGFVMVLQTREQHIRRERSTSNICSNQAHNALLASIYLNVMGEKGLKEVALQCYHKAHYLANKLLETDKFEMVYQGPFFNEFVMKSKIDPVYMNKKLIEQRYFGPLPLKKFFPQKGDQILFSVTELNKKRDIDFLCSFLEGLS</sequence>
<comment type="subunit">
    <text evidence="4">The glycine cleavage system is composed of four proteins: P, T, L and H. In this organism, the P 'protein' is a heterodimer of two subunits.</text>
</comment>
<dbReference type="NCBIfam" id="NF001696">
    <property type="entry name" value="PRK00451.1"/>
    <property type="match status" value="1"/>
</dbReference>
<organism evidence="6 7">
    <name type="scientific">Defluviitoga tunisiensis</name>
    <dbReference type="NCBI Taxonomy" id="1006576"/>
    <lineage>
        <taxon>Bacteria</taxon>
        <taxon>Thermotogati</taxon>
        <taxon>Thermotogota</taxon>
        <taxon>Thermotogae</taxon>
        <taxon>Petrotogales</taxon>
        <taxon>Petrotogaceae</taxon>
        <taxon>Defluviitoga</taxon>
    </lineage>
</organism>
<dbReference type="Proteomes" id="UP000032809">
    <property type="component" value="Chromosome I"/>
</dbReference>
<reference evidence="7" key="1">
    <citation type="submission" date="2014-11" db="EMBL/GenBank/DDBJ databases">
        <authorList>
            <person name="Wibberg D."/>
        </authorList>
    </citation>
    <scope>NUCLEOTIDE SEQUENCE [LARGE SCALE GENOMIC DNA]</scope>
    <source>
        <strain evidence="7">L3</strain>
    </source>
</reference>
<dbReference type="Pfam" id="PF02347">
    <property type="entry name" value="GDC-P"/>
    <property type="match status" value="1"/>
</dbReference>